<reference evidence="2" key="1">
    <citation type="submission" date="2023-03" db="EMBL/GenBank/DDBJ databases">
        <authorList>
            <person name="Julca I."/>
        </authorList>
    </citation>
    <scope>NUCLEOTIDE SEQUENCE</scope>
</reference>
<dbReference type="PROSITE" id="PS50181">
    <property type="entry name" value="FBOX"/>
    <property type="match status" value="1"/>
</dbReference>
<dbReference type="InterPro" id="IPR055411">
    <property type="entry name" value="LRR_FXL15/At3g58940/PEG3-like"/>
</dbReference>
<dbReference type="SUPFAM" id="SSF52047">
    <property type="entry name" value="RNI-like"/>
    <property type="match status" value="1"/>
</dbReference>
<dbReference type="EMBL" id="OX459119">
    <property type="protein sequence ID" value="CAI9096360.1"/>
    <property type="molecule type" value="Genomic_DNA"/>
</dbReference>
<evidence type="ECO:0000313" key="2">
    <source>
        <dbReference type="EMBL" id="CAI9096360.1"/>
    </source>
</evidence>
<accession>A0AAV1CMX4</accession>
<dbReference type="Pfam" id="PF24758">
    <property type="entry name" value="LRR_At5g56370"/>
    <property type="match status" value="1"/>
</dbReference>
<dbReference type="PANTHER" id="PTHR31639">
    <property type="entry name" value="F-BOX PROTEIN-LIKE"/>
    <property type="match status" value="1"/>
</dbReference>
<evidence type="ECO:0000313" key="3">
    <source>
        <dbReference type="Proteomes" id="UP001161247"/>
    </source>
</evidence>
<feature type="domain" description="F-box" evidence="1">
    <location>
        <begin position="16"/>
        <end position="69"/>
    </location>
</feature>
<dbReference type="Pfam" id="PF08387">
    <property type="entry name" value="FBD"/>
    <property type="match status" value="1"/>
</dbReference>
<sequence length="436" mass="50224">MPTAKKTRGGKNILPSDRISDLPSSIIENILMFLSTRDAAKTSILSKKWRYCWCRIPQLVLDDTLWDVSATNQNLLRKKLVEILYQILSLHQGPIFKFVLSINDLEGCNEIDNLIVFLSRGGVKEFTLKLWLGEHYRMPSSFFSCQELRHLNLWSCLITPPPTFKGFSQLISLRMRQVDIPPKVLGNLISSCPLLEQLKLELSENLNCLEIVAPKLKSFILKSPIKCVFFKNTPVLAVVSLVLQKNEEEENFRKVVKGMNDYFCCLPRLENLHLDYYFIKYLCAGGIPESLTTALIHLKVLKLSYVSMDVFDEISFVFCLMRSSPNLQEMEFSFYTVGEDEASDMEEFVDAQDYSDIILNMLQEVKLQYITGTRPEMLFIKFILESSPILEKMAIEPVADETYDDKFIENAILKELTKFRRASPRAQVIYEDPVED</sequence>
<dbReference type="Proteomes" id="UP001161247">
    <property type="component" value="Chromosome 2"/>
</dbReference>
<dbReference type="InterPro" id="IPR036047">
    <property type="entry name" value="F-box-like_dom_sf"/>
</dbReference>
<dbReference type="SUPFAM" id="SSF81383">
    <property type="entry name" value="F-box domain"/>
    <property type="match status" value="1"/>
</dbReference>
<dbReference type="InterPro" id="IPR032675">
    <property type="entry name" value="LRR_dom_sf"/>
</dbReference>
<name>A0AAV1CMX4_OLDCO</name>
<protein>
    <submittedName>
        <fullName evidence="2">OLC1v1032485C2</fullName>
    </submittedName>
</protein>
<dbReference type="InterPro" id="IPR053781">
    <property type="entry name" value="F-box_AtFBL13-like"/>
</dbReference>
<organism evidence="2 3">
    <name type="scientific">Oldenlandia corymbosa var. corymbosa</name>
    <dbReference type="NCBI Taxonomy" id="529605"/>
    <lineage>
        <taxon>Eukaryota</taxon>
        <taxon>Viridiplantae</taxon>
        <taxon>Streptophyta</taxon>
        <taxon>Embryophyta</taxon>
        <taxon>Tracheophyta</taxon>
        <taxon>Spermatophyta</taxon>
        <taxon>Magnoliopsida</taxon>
        <taxon>eudicotyledons</taxon>
        <taxon>Gunneridae</taxon>
        <taxon>Pentapetalae</taxon>
        <taxon>asterids</taxon>
        <taxon>lamiids</taxon>
        <taxon>Gentianales</taxon>
        <taxon>Rubiaceae</taxon>
        <taxon>Rubioideae</taxon>
        <taxon>Spermacoceae</taxon>
        <taxon>Hedyotis-Oldenlandia complex</taxon>
        <taxon>Oldenlandia</taxon>
    </lineage>
</organism>
<dbReference type="Gene3D" id="3.80.10.10">
    <property type="entry name" value="Ribonuclease Inhibitor"/>
    <property type="match status" value="1"/>
</dbReference>
<dbReference type="SMART" id="SM00579">
    <property type="entry name" value="FBD"/>
    <property type="match status" value="1"/>
</dbReference>
<dbReference type="InterPro" id="IPR006566">
    <property type="entry name" value="FBD"/>
</dbReference>
<evidence type="ECO:0000259" key="1">
    <source>
        <dbReference type="PROSITE" id="PS50181"/>
    </source>
</evidence>
<gene>
    <name evidence="2" type="ORF">OLC1_LOCUS7134</name>
</gene>
<dbReference type="PANTHER" id="PTHR31639:SF312">
    <property type="entry name" value="CYCLIN-LIKE F-BOX"/>
    <property type="match status" value="1"/>
</dbReference>
<dbReference type="InterPro" id="IPR001810">
    <property type="entry name" value="F-box_dom"/>
</dbReference>
<dbReference type="AlphaFoldDB" id="A0AAV1CMX4"/>
<dbReference type="CDD" id="cd22160">
    <property type="entry name" value="F-box_AtFBL13-like"/>
    <property type="match status" value="1"/>
</dbReference>
<dbReference type="Pfam" id="PF00646">
    <property type="entry name" value="F-box"/>
    <property type="match status" value="1"/>
</dbReference>
<keyword evidence="3" id="KW-1185">Reference proteome</keyword>
<dbReference type="Gene3D" id="1.20.1280.50">
    <property type="match status" value="1"/>
</dbReference>
<proteinExistence type="predicted"/>